<dbReference type="Pfam" id="PF07143">
    <property type="entry name" value="CrtC"/>
    <property type="match status" value="1"/>
</dbReference>
<dbReference type="RefSeq" id="WP_059393727.1">
    <property type="nucleotide sequence ID" value="NZ_DF968081.1"/>
</dbReference>
<protein>
    <recommendedName>
        <fullName evidence="1">AttH domain-containing protein</fullName>
    </recommendedName>
</protein>
<dbReference type="InterPro" id="IPR023374">
    <property type="entry name" value="AttH-like_dom_sf"/>
</dbReference>
<feature type="domain" description="AttH" evidence="1">
    <location>
        <begin position="116"/>
        <end position="209"/>
    </location>
</feature>
<dbReference type="AlphaFoldDB" id="A0A3F3H175"/>
<gene>
    <name evidence="2" type="ORF">FTRO_0040330</name>
</gene>
<sequence length="374" mass="43156">MSDGRVMDTAADFEKFGVNPKKVENWEDGRRDNDEPGHGEIWYIDCSFDDKTTLVLGFRPKSTDQVNKKGFNPNIAMNYNTKAGEPFNDYRLYKAEDVYTSDESADLKWGENTLKGHDWQSYDVHIEPEDDYEVEFEGKKSVQHQTAMDLHFEAEVAPFRPGNGYITFGPNDEYYYNFICVTKLKVTGHLKINGEDKEVTGQAYYNHQWFNISPMEAFHSWVWGRQNSGKYSVLLYDMVGAERFGQPKIPLFTVDDENGKRVIENIDDQHAKVEVLDTYVQEKTGKTYPKELRYTFEDDGVTAEFTIKNPQEINLIDIYGMAPKAAQERFDQAGLQPTYTRYLAETTLKVTQNGQTDTVNDKMLYEINFAAKTF</sequence>
<name>A0A3F3H175_9LACO</name>
<proteinExistence type="predicted"/>
<dbReference type="SUPFAM" id="SSF159245">
    <property type="entry name" value="AttH-like"/>
    <property type="match status" value="1"/>
</dbReference>
<dbReference type="InterPro" id="IPR010791">
    <property type="entry name" value="AttH_dom"/>
</dbReference>
<evidence type="ECO:0000259" key="1">
    <source>
        <dbReference type="Pfam" id="PF07143"/>
    </source>
</evidence>
<dbReference type="EMBL" id="DF968081">
    <property type="protein sequence ID" value="GAP04296.1"/>
    <property type="molecule type" value="Genomic_DNA"/>
</dbReference>
<dbReference type="Gene3D" id="2.40.370.10">
    <property type="entry name" value="AttH-like domain"/>
    <property type="match status" value="1"/>
</dbReference>
<accession>A0A3F3H175</accession>
<evidence type="ECO:0000313" key="2">
    <source>
        <dbReference type="EMBL" id="GAP04296.1"/>
    </source>
</evidence>
<reference evidence="2" key="1">
    <citation type="journal article" date="2015" name="BMC Genomics">
        <title>Comparative genomics of Fructobacillus spp. and Leuconostoc spp. reveals niche-specific evolution of Fructobacillus spp.</title>
        <authorList>
            <person name="Endo A."/>
            <person name="Tanizawa Y."/>
            <person name="Tanaka N."/>
            <person name="Maeno S."/>
            <person name="Kumar H."/>
            <person name="Shiwa Y."/>
            <person name="Okada S."/>
            <person name="Yoshikawa H."/>
            <person name="Dicks L."/>
            <person name="Nakagawa J."/>
            <person name="Arita M."/>
        </authorList>
    </citation>
    <scope>NUCLEOTIDE SEQUENCE [LARGE SCALE GENOMIC DNA]</scope>
    <source>
        <strain evidence="2">F214-1</strain>
    </source>
</reference>
<dbReference type="Proteomes" id="UP000064514">
    <property type="component" value="Unassembled WGS sequence"/>
</dbReference>
<organism evidence="2">
    <name type="scientific">Fructobacillus tropaeoli</name>
    <dbReference type="NCBI Taxonomy" id="709323"/>
    <lineage>
        <taxon>Bacteria</taxon>
        <taxon>Bacillati</taxon>
        <taxon>Bacillota</taxon>
        <taxon>Bacilli</taxon>
        <taxon>Lactobacillales</taxon>
        <taxon>Lactobacillaceae</taxon>
        <taxon>Fructobacillus</taxon>
    </lineage>
</organism>
<dbReference type="STRING" id="709323.GCA_001047135_00840"/>